<dbReference type="InterPro" id="IPR017475">
    <property type="entry name" value="EPS_sugar_tfrase"/>
</dbReference>
<comment type="subcellular location">
    <subcellularLocation>
        <location evidence="1">Membrane</location>
        <topology evidence="1">Multi-pass membrane protein</topology>
    </subcellularLocation>
</comment>
<dbReference type="Proteomes" id="UP000246722">
    <property type="component" value="Unassembled WGS sequence"/>
</dbReference>
<dbReference type="Pfam" id="PF02397">
    <property type="entry name" value="Bac_transf"/>
    <property type="match status" value="1"/>
</dbReference>
<evidence type="ECO:0000313" key="9">
    <source>
        <dbReference type="EMBL" id="PXA69989.1"/>
    </source>
</evidence>
<dbReference type="PANTHER" id="PTHR30576:SF10">
    <property type="entry name" value="SLL5057 PROTEIN"/>
    <property type="match status" value="1"/>
</dbReference>
<dbReference type="OrthoDB" id="9808602at2"/>
<evidence type="ECO:0000256" key="2">
    <source>
        <dbReference type="ARBA" id="ARBA00006464"/>
    </source>
</evidence>
<comment type="similarity">
    <text evidence="2">Belongs to the bacterial sugar transferase family.</text>
</comment>
<reference evidence="9 10" key="1">
    <citation type="submission" date="2018-05" db="EMBL/GenBank/DDBJ databases">
        <title>Genetic diversity of glacier-inhabiting Cryobacterium bacteria in China and description of Cryobacterium mengkeensis sp. nov. and Arthrobacter glacialis sp. nov.</title>
        <authorList>
            <person name="Liu Q."/>
            <person name="Xin Y.-H."/>
        </authorList>
    </citation>
    <scope>NUCLEOTIDE SEQUENCE [LARGE SCALE GENOMIC DNA]</scope>
    <source>
        <strain evidence="9 10">SK-1</strain>
    </source>
</reference>
<feature type="domain" description="Bacterial sugar transferase" evidence="8">
    <location>
        <begin position="316"/>
        <end position="503"/>
    </location>
</feature>
<keyword evidence="10" id="KW-1185">Reference proteome</keyword>
<feature type="transmembrane region" description="Helical" evidence="7">
    <location>
        <begin position="82"/>
        <end position="103"/>
    </location>
</feature>
<evidence type="ECO:0000256" key="7">
    <source>
        <dbReference type="SAM" id="Phobius"/>
    </source>
</evidence>
<evidence type="ECO:0000256" key="5">
    <source>
        <dbReference type="ARBA" id="ARBA00022989"/>
    </source>
</evidence>
<dbReference type="NCBIfam" id="TIGR03025">
    <property type="entry name" value="EPS_sugtrans"/>
    <property type="match status" value="1"/>
</dbReference>
<dbReference type="AlphaFoldDB" id="A0A317ZS16"/>
<feature type="transmembrane region" description="Helical" evidence="7">
    <location>
        <begin position="45"/>
        <end position="67"/>
    </location>
</feature>
<keyword evidence="5 7" id="KW-1133">Transmembrane helix</keyword>
<evidence type="ECO:0000256" key="1">
    <source>
        <dbReference type="ARBA" id="ARBA00004141"/>
    </source>
</evidence>
<dbReference type="GO" id="GO:0016780">
    <property type="term" value="F:phosphotransferase activity, for other substituted phosphate groups"/>
    <property type="evidence" value="ECO:0007669"/>
    <property type="project" value="TreeGrafter"/>
</dbReference>
<accession>A0A317ZS16</accession>
<comment type="caution">
    <text evidence="9">The sequence shown here is derived from an EMBL/GenBank/DDBJ whole genome shotgun (WGS) entry which is preliminary data.</text>
</comment>
<gene>
    <name evidence="9" type="ORF">CTB96_08300</name>
</gene>
<evidence type="ECO:0000256" key="3">
    <source>
        <dbReference type="ARBA" id="ARBA00022679"/>
    </source>
</evidence>
<dbReference type="PANTHER" id="PTHR30576">
    <property type="entry name" value="COLANIC BIOSYNTHESIS UDP-GLUCOSE LIPID CARRIER TRANSFERASE"/>
    <property type="match status" value="1"/>
</dbReference>
<keyword evidence="3 9" id="KW-0808">Transferase</keyword>
<dbReference type="InterPro" id="IPR003362">
    <property type="entry name" value="Bact_transf"/>
</dbReference>
<evidence type="ECO:0000313" key="10">
    <source>
        <dbReference type="Proteomes" id="UP000246722"/>
    </source>
</evidence>
<dbReference type="EMBL" id="QHLY01000009">
    <property type="protein sequence ID" value="PXA69989.1"/>
    <property type="molecule type" value="Genomic_DNA"/>
</dbReference>
<organism evidence="9 10">
    <name type="scientific">Cryobacterium arcticum</name>
    <dbReference type="NCBI Taxonomy" id="670052"/>
    <lineage>
        <taxon>Bacteria</taxon>
        <taxon>Bacillati</taxon>
        <taxon>Actinomycetota</taxon>
        <taxon>Actinomycetes</taxon>
        <taxon>Micrococcales</taxon>
        <taxon>Microbacteriaceae</taxon>
        <taxon>Cryobacterium</taxon>
    </lineage>
</organism>
<proteinExistence type="inferred from homology"/>
<keyword evidence="6 7" id="KW-0472">Membrane</keyword>
<dbReference type="GO" id="GO:0016020">
    <property type="term" value="C:membrane"/>
    <property type="evidence" value="ECO:0007669"/>
    <property type="project" value="UniProtKB-SubCell"/>
</dbReference>
<feature type="transmembrane region" description="Helical" evidence="7">
    <location>
        <begin position="147"/>
        <end position="166"/>
    </location>
</feature>
<sequence>MRAQRGINHCCAGGNMSKTEASAGLADTTRPGVHRTWRDTYATRLAVTDFLVLIWVVFGVQIAWFGVTTSDIQFRGRFNEVAVSYTVFSVSIIAAWMLILGIYGSRGYRVLGTGPQEYKQVADATVRLFGLVAIISFLFHVDIARGYILMAFPIGLGVLMLSRWMWRQWLGVQRLGGRFSSRVLLVGSEASATHLARELARQPAAGYLVVGACIPSGFIADYLPGTRIPVFSNVQKLQAAMAAVNADTVVVTSSDELPPDRMRELSWSLEPGRQHLVVAPSLTDIGGPRIHTRPVAGLPLIHVETPRYEGMKLYTKRGFDLLGSSLLILCLSPFLAIIAIAIRLSTPGSVLFRQDRVGINGHHFNMLKFRSMVTDAEAQLAELQDLSEGNAVMFKMKDDPRITPIGKFLRRFSLDELPQLFNVFGGTMSLVGPRPPLEREVSEYENHVHRRFLVKPGITGLWQVSGRSNLSWEDTVRLDLYYVENWSMTGDITILWRTAKAVLAREGAY</sequence>
<keyword evidence="4 7" id="KW-0812">Transmembrane</keyword>
<feature type="transmembrane region" description="Helical" evidence="7">
    <location>
        <begin position="124"/>
        <end position="141"/>
    </location>
</feature>
<evidence type="ECO:0000256" key="4">
    <source>
        <dbReference type="ARBA" id="ARBA00022692"/>
    </source>
</evidence>
<feature type="transmembrane region" description="Helical" evidence="7">
    <location>
        <begin position="321"/>
        <end position="342"/>
    </location>
</feature>
<evidence type="ECO:0000259" key="8">
    <source>
        <dbReference type="Pfam" id="PF02397"/>
    </source>
</evidence>
<protein>
    <submittedName>
        <fullName evidence="9">Polyprenyl glycosylphosphotransferase</fullName>
    </submittedName>
</protein>
<name>A0A317ZS16_9MICO</name>
<evidence type="ECO:0000256" key="6">
    <source>
        <dbReference type="ARBA" id="ARBA00023136"/>
    </source>
</evidence>